<dbReference type="NCBIfam" id="TIGR01296">
    <property type="entry name" value="asd_B"/>
    <property type="match status" value="1"/>
</dbReference>
<dbReference type="PANTHER" id="PTHR46278:SF2">
    <property type="entry name" value="ASPARTATE-SEMIALDEHYDE DEHYDROGENASE"/>
    <property type="match status" value="1"/>
</dbReference>
<dbReference type="InterPro" id="IPR000534">
    <property type="entry name" value="Semialdehyde_DH_NAD-bd"/>
</dbReference>
<dbReference type="GO" id="GO:0009089">
    <property type="term" value="P:lysine biosynthetic process via diaminopimelate"/>
    <property type="evidence" value="ECO:0007669"/>
    <property type="project" value="UniProtKB-UniRule"/>
</dbReference>
<dbReference type="GO" id="GO:0051287">
    <property type="term" value="F:NAD binding"/>
    <property type="evidence" value="ECO:0007669"/>
    <property type="project" value="InterPro"/>
</dbReference>
<evidence type="ECO:0000256" key="6">
    <source>
        <dbReference type="ARBA" id="ARBA00013120"/>
    </source>
</evidence>
<comment type="catalytic activity">
    <reaction evidence="14 15">
        <text>L-aspartate 4-semialdehyde + phosphate + NADP(+) = 4-phospho-L-aspartate + NADPH + H(+)</text>
        <dbReference type="Rhea" id="RHEA:24284"/>
        <dbReference type="ChEBI" id="CHEBI:15378"/>
        <dbReference type="ChEBI" id="CHEBI:43474"/>
        <dbReference type="ChEBI" id="CHEBI:57535"/>
        <dbReference type="ChEBI" id="CHEBI:57783"/>
        <dbReference type="ChEBI" id="CHEBI:58349"/>
        <dbReference type="ChEBI" id="CHEBI:537519"/>
        <dbReference type="EC" id="1.2.1.11"/>
    </reaction>
</comment>
<dbReference type="PANTHER" id="PTHR46278">
    <property type="entry name" value="DEHYDROGENASE, PUTATIVE-RELATED"/>
    <property type="match status" value="1"/>
</dbReference>
<evidence type="ECO:0000256" key="10">
    <source>
        <dbReference type="ARBA" id="ARBA00022915"/>
    </source>
</evidence>
<comment type="pathway">
    <text evidence="1 15">Amino-acid biosynthesis; L-methionine biosynthesis via de novo pathway; L-homoserine from L-aspartate: step 2/3.</text>
</comment>
<proteinExistence type="inferred from homology"/>
<protein>
    <recommendedName>
        <fullName evidence="6 15">Aspartate-semialdehyde dehydrogenase</fullName>
        <shortName evidence="15">ASA dehydrogenase</shortName>
        <shortName evidence="15">ASADH</shortName>
        <ecNumber evidence="6 15">1.2.1.11</ecNumber>
    </recommendedName>
    <alternativeName>
        <fullName evidence="15">Aspartate-beta-semialdehyde dehydrogenase</fullName>
    </alternativeName>
</protein>
<dbReference type="GO" id="GO:0004073">
    <property type="term" value="F:aspartate-semialdehyde dehydrogenase activity"/>
    <property type="evidence" value="ECO:0007669"/>
    <property type="project" value="UniProtKB-UniRule"/>
</dbReference>
<dbReference type="InterPro" id="IPR036291">
    <property type="entry name" value="NAD(P)-bd_dom_sf"/>
</dbReference>
<evidence type="ECO:0000256" key="5">
    <source>
        <dbReference type="ARBA" id="ARBA00011738"/>
    </source>
</evidence>
<evidence type="ECO:0000256" key="14">
    <source>
        <dbReference type="ARBA" id="ARBA00047891"/>
    </source>
</evidence>
<evidence type="ECO:0000256" key="12">
    <source>
        <dbReference type="ARBA" id="ARBA00023154"/>
    </source>
</evidence>
<feature type="binding site" evidence="15">
    <location>
        <position position="159"/>
    </location>
    <ligand>
        <name>substrate</name>
    </ligand>
</feature>
<dbReference type="Proteomes" id="UP000035287">
    <property type="component" value="Chromosome"/>
</dbReference>
<dbReference type="UniPathway" id="UPA00050">
    <property type="reaction ID" value="UER00463"/>
</dbReference>
<accession>A0A0G3XJE6</accession>
<comment type="caution">
    <text evidence="15">Lacks conserved residue(s) required for the propagation of feature annotation.</text>
</comment>
<evidence type="ECO:0000256" key="8">
    <source>
        <dbReference type="ARBA" id="ARBA00022697"/>
    </source>
</evidence>
<dbReference type="AlphaFoldDB" id="A0A0G3XJE6"/>
<dbReference type="GO" id="GO:0046983">
    <property type="term" value="F:protein dimerization activity"/>
    <property type="evidence" value="ECO:0007669"/>
    <property type="project" value="InterPro"/>
</dbReference>
<keyword evidence="9 15" id="KW-0521">NADP</keyword>
<dbReference type="PATRIC" id="fig|1348774.3.peg.2509"/>
<dbReference type="InterPro" id="IPR012280">
    <property type="entry name" value="Semialdhyde_DH_dimer_dom"/>
</dbReference>
<organism evidence="16 17">
    <name type="scientific">Croceicoccus naphthovorans</name>
    <dbReference type="NCBI Taxonomy" id="1348774"/>
    <lineage>
        <taxon>Bacteria</taxon>
        <taxon>Pseudomonadati</taxon>
        <taxon>Pseudomonadota</taxon>
        <taxon>Alphaproteobacteria</taxon>
        <taxon>Sphingomonadales</taxon>
        <taxon>Erythrobacteraceae</taxon>
        <taxon>Croceicoccus</taxon>
    </lineage>
</organism>
<evidence type="ECO:0000313" key="16">
    <source>
        <dbReference type="EMBL" id="AKM10508.1"/>
    </source>
</evidence>
<comment type="similarity">
    <text evidence="4 15">Belongs to the aspartate-semialdehyde dehydrogenase family.</text>
</comment>
<keyword evidence="13 15" id="KW-0486">Methionine biosynthesis</keyword>
<reference evidence="16 17" key="1">
    <citation type="submission" date="2015-06" db="EMBL/GenBank/DDBJ databases">
        <authorList>
            <person name="Zeng Y."/>
            <person name="Huang Y."/>
        </authorList>
    </citation>
    <scope>NUCLEOTIDE SEQUENCE [LARGE SCALE GENOMIC DNA]</scope>
    <source>
        <strain evidence="16 17">PQ-2</strain>
    </source>
</reference>
<keyword evidence="12 15" id="KW-0457">Lysine biosynthesis</keyword>
<dbReference type="RefSeq" id="WP_047821199.1">
    <property type="nucleotide sequence ID" value="NZ_CP011770.1"/>
</dbReference>
<dbReference type="Pfam" id="PF02774">
    <property type="entry name" value="Semialdhyde_dhC"/>
    <property type="match status" value="1"/>
</dbReference>
<evidence type="ECO:0000256" key="15">
    <source>
        <dbReference type="HAMAP-Rule" id="MF_02121"/>
    </source>
</evidence>
<evidence type="ECO:0000256" key="3">
    <source>
        <dbReference type="ARBA" id="ARBA00005097"/>
    </source>
</evidence>
<dbReference type="GO" id="GO:0019877">
    <property type="term" value="P:diaminopimelate biosynthetic process"/>
    <property type="evidence" value="ECO:0007669"/>
    <property type="project" value="UniProtKB-UniRule"/>
</dbReference>
<evidence type="ECO:0000256" key="2">
    <source>
        <dbReference type="ARBA" id="ARBA00005076"/>
    </source>
</evidence>
<gene>
    <name evidence="15" type="primary">asd</name>
    <name evidence="16" type="ORF">AB433_11920</name>
</gene>
<keyword evidence="17" id="KW-1185">Reference proteome</keyword>
<dbReference type="SUPFAM" id="SSF55347">
    <property type="entry name" value="Glyceraldehyde-3-phosphate dehydrogenase-like, C-terminal domain"/>
    <property type="match status" value="1"/>
</dbReference>
<dbReference type="UniPathway" id="UPA00051">
    <property type="reaction ID" value="UER00464"/>
</dbReference>
<evidence type="ECO:0000256" key="9">
    <source>
        <dbReference type="ARBA" id="ARBA00022857"/>
    </source>
</evidence>
<feature type="binding site" evidence="15">
    <location>
        <position position="317"/>
    </location>
    <ligand>
        <name>NADP(+)</name>
        <dbReference type="ChEBI" id="CHEBI:58349"/>
    </ligand>
</feature>
<feature type="active site" description="Acyl-thioester intermediate" evidence="15">
    <location>
        <position position="132"/>
    </location>
</feature>
<comment type="pathway">
    <text evidence="2 15">Amino-acid biosynthesis; L-lysine biosynthesis via DAP pathway; (S)-tetrahydrodipicolinate from L-aspartate: step 2/4.</text>
</comment>
<dbReference type="Pfam" id="PF01118">
    <property type="entry name" value="Semialdhyde_dh"/>
    <property type="match status" value="1"/>
</dbReference>
<dbReference type="Gene3D" id="3.30.360.10">
    <property type="entry name" value="Dihydrodipicolinate Reductase, domain 2"/>
    <property type="match status" value="1"/>
</dbReference>
<dbReference type="EMBL" id="CP011770">
    <property type="protein sequence ID" value="AKM10508.1"/>
    <property type="molecule type" value="Genomic_DNA"/>
</dbReference>
<dbReference type="NCBIfam" id="NF011456">
    <property type="entry name" value="PRK14874.1"/>
    <property type="match status" value="1"/>
</dbReference>
<evidence type="ECO:0000256" key="13">
    <source>
        <dbReference type="ARBA" id="ARBA00023167"/>
    </source>
</evidence>
<evidence type="ECO:0000256" key="7">
    <source>
        <dbReference type="ARBA" id="ARBA00022605"/>
    </source>
</evidence>
<dbReference type="SUPFAM" id="SSF51735">
    <property type="entry name" value="NAD(P)-binding Rossmann-fold domains"/>
    <property type="match status" value="1"/>
</dbReference>
<dbReference type="STRING" id="1348774.AB433_11920"/>
<feature type="binding site" evidence="15">
    <location>
        <position position="101"/>
    </location>
    <ligand>
        <name>phosphate</name>
        <dbReference type="ChEBI" id="CHEBI:43474"/>
    </ligand>
</feature>
<name>A0A0G3XJE6_9SPHN</name>
<comment type="function">
    <text evidence="15">Catalyzes the NADPH-dependent formation of L-aspartate-semialdehyde (L-ASA) by the reductive dephosphorylation of L-aspartyl-4-phosphate.</text>
</comment>
<sequence length="341" mass="37353">MGYRVVVVGATGNVGREMLTILSEREFPIDEIAAVASSRSQGTEIEFGETGKMLKCKNIEHFDFTGWDIALFAAGSGPTEIYAPKAAAAGCVVIDNSSLYRMDPDVPLIVPEVNPDAIDGYTKKNIIANPNCSTAQMVVALKPLHDVAKIKRVVVATYQSVSGAGKAGMDELFEQSRAIFVGDQVEPRKFTKQIAFNVIPHIDVFLEDGSTKEEWKMVAETKKILDPKVKVHATCVRVPVFVGHSESLNIEFEEELGWEQAQDILREAPGVMLVDKREDEGYVTPVECVGDYATFVSRVRDDPTVDNGLALWCVSDNLRKGAALNAVQIAELLGRRHLKKG</sequence>
<evidence type="ECO:0000256" key="11">
    <source>
        <dbReference type="ARBA" id="ARBA00023002"/>
    </source>
</evidence>
<dbReference type="GO" id="GO:0009088">
    <property type="term" value="P:threonine biosynthetic process"/>
    <property type="evidence" value="ECO:0007669"/>
    <property type="project" value="UniProtKB-UniRule"/>
</dbReference>
<comment type="pathway">
    <text evidence="3 15">Amino-acid biosynthesis; L-threonine biosynthesis; L-threonine from L-aspartate: step 2/5.</text>
</comment>
<dbReference type="GO" id="GO:0050661">
    <property type="term" value="F:NADP binding"/>
    <property type="evidence" value="ECO:0007669"/>
    <property type="project" value="UniProtKB-UniRule"/>
</dbReference>
<dbReference type="InterPro" id="IPR012080">
    <property type="entry name" value="Asp_semialdehyde_DH"/>
</dbReference>
<dbReference type="CDD" id="cd02316">
    <property type="entry name" value="VcASADH2_like_N"/>
    <property type="match status" value="1"/>
</dbReference>
<evidence type="ECO:0000256" key="1">
    <source>
        <dbReference type="ARBA" id="ARBA00005021"/>
    </source>
</evidence>
<feature type="binding site" evidence="15">
    <location>
        <begin position="11"/>
        <end position="14"/>
    </location>
    <ligand>
        <name>NADP(+)</name>
        <dbReference type="ChEBI" id="CHEBI:58349"/>
    </ligand>
</feature>
<feature type="binding site" evidence="15">
    <location>
        <begin position="39"/>
        <end position="40"/>
    </location>
    <ligand>
        <name>NADP(+)</name>
        <dbReference type="ChEBI" id="CHEBI:58349"/>
    </ligand>
</feature>
<keyword evidence="11 15" id="KW-0560">Oxidoreductase</keyword>
<dbReference type="CDD" id="cd18131">
    <property type="entry name" value="ASADH_C_bac_euk_like"/>
    <property type="match status" value="1"/>
</dbReference>
<feature type="binding site" evidence="15">
    <location>
        <position position="237"/>
    </location>
    <ligand>
        <name>substrate</name>
    </ligand>
</feature>
<comment type="subunit">
    <text evidence="5 15">Homodimer.</text>
</comment>
<dbReference type="OrthoDB" id="9805684at2"/>
<feature type="active site" description="Proton acceptor" evidence="15">
    <location>
        <position position="244"/>
    </location>
</feature>
<dbReference type="UniPathway" id="UPA00034">
    <property type="reaction ID" value="UER00016"/>
</dbReference>
<dbReference type="GO" id="GO:0009097">
    <property type="term" value="P:isoleucine biosynthetic process"/>
    <property type="evidence" value="ECO:0007669"/>
    <property type="project" value="UniProtKB-UniRule"/>
</dbReference>
<dbReference type="GO" id="GO:0071266">
    <property type="term" value="P:'de novo' L-methionine biosynthetic process"/>
    <property type="evidence" value="ECO:0007669"/>
    <property type="project" value="UniProtKB-UniRule"/>
</dbReference>
<evidence type="ECO:0000256" key="4">
    <source>
        <dbReference type="ARBA" id="ARBA00010584"/>
    </source>
</evidence>
<dbReference type="Gene3D" id="3.40.50.720">
    <property type="entry name" value="NAD(P)-binding Rossmann-like Domain"/>
    <property type="match status" value="1"/>
</dbReference>
<dbReference type="HAMAP" id="MF_02121">
    <property type="entry name" value="ASADH"/>
    <property type="match status" value="1"/>
</dbReference>
<keyword evidence="10 15" id="KW-0220">Diaminopimelate biosynthesis</keyword>
<dbReference type="PIRSF" id="PIRSF000148">
    <property type="entry name" value="ASA_dh"/>
    <property type="match status" value="1"/>
</dbReference>
<evidence type="ECO:0000313" key="17">
    <source>
        <dbReference type="Proteomes" id="UP000035287"/>
    </source>
</evidence>
<feature type="binding site" evidence="15">
    <location>
        <begin position="162"/>
        <end position="163"/>
    </location>
    <ligand>
        <name>NADP(+)</name>
        <dbReference type="ChEBI" id="CHEBI:58349"/>
    </ligand>
</feature>
<dbReference type="EC" id="1.2.1.11" evidence="6 15"/>
<dbReference type="InterPro" id="IPR005986">
    <property type="entry name" value="Asp_semialdehyde_DH_beta"/>
</dbReference>
<keyword evidence="8 15" id="KW-0791">Threonine biosynthesis</keyword>
<dbReference type="SMART" id="SM00859">
    <property type="entry name" value="Semialdhyde_dh"/>
    <property type="match status" value="1"/>
</dbReference>
<keyword evidence="7 15" id="KW-0028">Amino-acid biosynthesis</keyword>
<dbReference type="KEGG" id="cna:AB433_11920"/>